<accession>A0A098BRJ7</accession>
<dbReference type="GO" id="GO:0052689">
    <property type="term" value="F:carboxylic ester hydrolase activity"/>
    <property type="evidence" value="ECO:0007669"/>
    <property type="project" value="UniProtKB-ARBA"/>
</dbReference>
<comment type="similarity">
    <text evidence="1">Belongs to the AB hydrolase superfamily.</text>
</comment>
<dbReference type="AlphaFoldDB" id="A0A098BRJ7"/>
<dbReference type="InterPro" id="IPR050261">
    <property type="entry name" value="FrsA_esterase"/>
</dbReference>
<evidence type="ECO:0000313" key="5">
    <source>
        <dbReference type="Proteomes" id="UP000042997"/>
    </source>
</evidence>
<evidence type="ECO:0000256" key="2">
    <source>
        <dbReference type="ARBA" id="ARBA00022801"/>
    </source>
</evidence>
<gene>
    <name evidence="4" type="ORF">RHRU231_710019</name>
</gene>
<dbReference type="Pfam" id="PF12146">
    <property type="entry name" value="Hydrolase_4"/>
    <property type="match status" value="1"/>
</dbReference>
<proteinExistence type="inferred from homology"/>
<dbReference type="EMBL" id="CCSD01000085">
    <property type="protein sequence ID" value="CDZ90341.1"/>
    <property type="molecule type" value="Genomic_DNA"/>
</dbReference>
<organism evidence="4 5">
    <name type="scientific">Rhodococcus ruber</name>
    <dbReference type="NCBI Taxonomy" id="1830"/>
    <lineage>
        <taxon>Bacteria</taxon>
        <taxon>Bacillati</taxon>
        <taxon>Actinomycetota</taxon>
        <taxon>Actinomycetes</taxon>
        <taxon>Mycobacteriales</taxon>
        <taxon>Nocardiaceae</taxon>
        <taxon>Rhodococcus</taxon>
    </lineage>
</organism>
<protein>
    <recommendedName>
        <fullName evidence="3">Serine aminopeptidase S33 domain-containing protein</fullName>
    </recommendedName>
</protein>
<keyword evidence="2" id="KW-0378">Hydrolase</keyword>
<dbReference type="InterPro" id="IPR022742">
    <property type="entry name" value="Hydrolase_4"/>
</dbReference>
<dbReference type="PANTHER" id="PTHR22946">
    <property type="entry name" value="DIENELACTONE HYDROLASE DOMAIN-CONTAINING PROTEIN-RELATED"/>
    <property type="match status" value="1"/>
</dbReference>
<name>A0A098BRJ7_9NOCA</name>
<evidence type="ECO:0000313" key="4">
    <source>
        <dbReference type="EMBL" id="CDZ90341.1"/>
    </source>
</evidence>
<evidence type="ECO:0000259" key="3">
    <source>
        <dbReference type="Pfam" id="PF12146"/>
    </source>
</evidence>
<dbReference type="OrthoDB" id="5902829at2"/>
<dbReference type="Gene3D" id="1.10.10.800">
    <property type="match status" value="1"/>
</dbReference>
<dbReference type="RefSeq" id="WP_017681606.1">
    <property type="nucleotide sequence ID" value="NZ_CP023714.1"/>
</dbReference>
<dbReference type="InterPro" id="IPR029058">
    <property type="entry name" value="AB_hydrolase_fold"/>
</dbReference>
<sequence length="314" mass="33552">MKKNLTFPSHGVACAAWHIPAVSDMLAGAAGRPCVVMAHGFGGTRDTGLIGYAEGFADHGIDVLVFDYRGFGDSEGTPRQDVSFRRQRQDYHAAIAAARHLPGVDADRIALWGTSYSGGHVIAVAAQDRRVAAIVSMTPATDGLAAAVQIARYAGAGQLVRTTGHGLRDLARRIAGRRPHHIPVVAQPGKVAIISTPGAEEAYTSIAGPTWRNEICARTALEVPVNRPLTHAGRLGRPILLQVGTHDRVAPPVAARRTAKKAGASALLCEYPVDHFDVYDGPWQQRMLRDQIGFLTRVLEPARTLPTVAVPPSR</sequence>
<reference evidence="4 5" key="1">
    <citation type="journal article" date="2014" name="Genome Announc.">
        <title>Draft Genome Sequence of Propane- and Butane-Oxidizing Actinobacterium Rhodococcus ruber IEGM 231.</title>
        <authorList>
            <person name="Ivshina I.B."/>
            <person name="Kuyukina M.S."/>
            <person name="Krivoruchko A.V."/>
            <person name="Barbe V."/>
            <person name="Fischer C."/>
        </authorList>
    </citation>
    <scope>NUCLEOTIDE SEQUENCE [LARGE SCALE GENOMIC DNA]</scope>
</reference>
<feature type="domain" description="Serine aminopeptidase S33" evidence="3">
    <location>
        <begin position="32"/>
        <end position="265"/>
    </location>
</feature>
<dbReference type="Gene3D" id="3.40.50.1820">
    <property type="entry name" value="alpha/beta hydrolase"/>
    <property type="match status" value="1"/>
</dbReference>
<dbReference type="SUPFAM" id="SSF53474">
    <property type="entry name" value="alpha/beta-Hydrolases"/>
    <property type="match status" value="1"/>
</dbReference>
<dbReference type="eggNOG" id="COG1073">
    <property type="taxonomic scope" value="Bacteria"/>
</dbReference>
<evidence type="ECO:0000256" key="1">
    <source>
        <dbReference type="ARBA" id="ARBA00008645"/>
    </source>
</evidence>
<dbReference type="PANTHER" id="PTHR22946:SF9">
    <property type="entry name" value="POLYKETIDE TRANSFERASE AF380"/>
    <property type="match status" value="1"/>
</dbReference>
<dbReference type="Proteomes" id="UP000042997">
    <property type="component" value="Unassembled WGS sequence"/>
</dbReference>